<reference evidence="1" key="1">
    <citation type="submission" date="2021-01" db="EMBL/GenBank/DDBJ databases">
        <authorList>
            <person name="Corre E."/>
            <person name="Pelletier E."/>
            <person name="Niang G."/>
            <person name="Scheremetjew M."/>
            <person name="Finn R."/>
            <person name="Kale V."/>
            <person name="Holt S."/>
            <person name="Cochrane G."/>
            <person name="Meng A."/>
            <person name="Brown T."/>
            <person name="Cohen L."/>
        </authorList>
    </citation>
    <scope>NUCLEOTIDE SEQUENCE</scope>
    <source>
        <strain evidence="1">379</strain>
    </source>
</reference>
<dbReference type="AlphaFoldDB" id="A0A7S3X6D4"/>
<accession>A0A7S3X6D4</accession>
<proteinExistence type="predicted"/>
<sequence length="128" mass="13440">MCSAPGFTALSRQPTTDSYMAAALSGANAALFSLAADEPPRLASGIPISFGGAAVAAALTGANAAIDMLAASPPGTSLPRLTESRYFVSGRRRLSMHRRLSQSRLGSDARAFLRSRRRVFAITRSRAL</sequence>
<evidence type="ECO:0000313" key="1">
    <source>
        <dbReference type="EMBL" id="CAE0599142.1"/>
    </source>
</evidence>
<gene>
    <name evidence="1" type="ORF">EHUX00137_LOCUS47070</name>
</gene>
<protein>
    <submittedName>
        <fullName evidence="1">Uncharacterized protein</fullName>
    </submittedName>
</protein>
<organism evidence="1">
    <name type="scientific">Emiliania huxleyi</name>
    <name type="common">Coccolithophore</name>
    <name type="synonym">Pontosphaera huxleyi</name>
    <dbReference type="NCBI Taxonomy" id="2903"/>
    <lineage>
        <taxon>Eukaryota</taxon>
        <taxon>Haptista</taxon>
        <taxon>Haptophyta</taxon>
        <taxon>Prymnesiophyceae</taxon>
        <taxon>Isochrysidales</taxon>
        <taxon>Noelaerhabdaceae</taxon>
        <taxon>Emiliania</taxon>
    </lineage>
</organism>
<name>A0A7S3X6D4_EMIHU</name>
<dbReference type="EMBL" id="HBIR01060548">
    <property type="protein sequence ID" value="CAE0599142.1"/>
    <property type="molecule type" value="Transcribed_RNA"/>
</dbReference>